<dbReference type="Pfam" id="PF11578">
    <property type="entry name" value="DUF3237"/>
    <property type="match status" value="1"/>
</dbReference>
<dbReference type="InterPro" id="IPR020915">
    <property type="entry name" value="UPF0311"/>
</dbReference>
<evidence type="ECO:0000313" key="2">
    <source>
        <dbReference type="Proteomes" id="UP000238348"/>
    </source>
</evidence>
<name>A0A2L0ER12_SORCE</name>
<dbReference type="Gene3D" id="2.40.160.20">
    <property type="match status" value="1"/>
</dbReference>
<sequence>MSPPLFPLMTLEVAVDPPVTVNPSSPGRRFIPIVGGTVAGGLEGRVLPGGDWQTIWADGRMDISAHYILDIAGHGTVEILSEGVRAGPPEVLAALGRGEAVDPGLYYFRTAIRMCTSAPGLLRLNAMLALAVGERLADRVRLTVYEIG</sequence>
<dbReference type="AlphaFoldDB" id="A0A2L0ER12"/>
<proteinExistence type="predicted"/>
<reference evidence="1 2" key="1">
    <citation type="submission" date="2015-09" db="EMBL/GenBank/DDBJ databases">
        <title>Sorangium comparison.</title>
        <authorList>
            <person name="Zaburannyi N."/>
            <person name="Bunk B."/>
            <person name="Overmann J."/>
            <person name="Mueller R."/>
        </authorList>
    </citation>
    <scope>NUCLEOTIDE SEQUENCE [LARGE SCALE GENOMIC DNA]</scope>
    <source>
        <strain evidence="1 2">So ce26</strain>
    </source>
</reference>
<dbReference type="PANTHER" id="PTHR37315:SF1">
    <property type="entry name" value="UPF0311 PROTEIN BLR7842"/>
    <property type="match status" value="1"/>
</dbReference>
<dbReference type="Proteomes" id="UP000238348">
    <property type="component" value="Chromosome"/>
</dbReference>
<evidence type="ECO:0000313" key="1">
    <source>
        <dbReference type="EMBL" id="AUX41715.1"/>
    </source>
</evidence>
<accession>A0A2L0ER12</accession>
<dbReference type="PANTHER" id="PTHR37315">
    <property type="entry name" value="UPF0311 PROTEIN BLR7842"/>
    <property type="match status" value="1"/>
</dbReference>
<dbReference type="EMBL" id="CP012673">
    <property type="protein sequence ID" value="AUX41715.1"/>
    <property type="molecule type" value="Genomic_DNA"/>
</dbReference>
<dbReference type="OrthoDB" id="5294829at2"/>
<dbReference type="RefSeq" id="WP_104980290.1">
    <property type="nucleotide sequence ID" value="NZ_CP012673.1"/>
</dbReference>
<gene>
    <name evidence="1" type="ORF">SOCE26_031370</name>
</gene>
<organism evidence="1 2">
    <name type="scientific">Sorangium cellulosum</name>
    <name type="common">Polyangium cellulosum</name>
    <dbReference type="NCBI Taxonomy" id="56"/>
    <lineage>
        <taxon>Bacteria</taxon>
        <taxon>Pseudomonadati</taxon>
        <taxon>Myxococcota</taxon>
        <taxon>Polyangia</taxon>
        <taxon>Polyangiales</taxon>
        <taxon>Polyangiaceae</taxon>
        <taxon>Sorangium</taxon>
    </lineage>
</organism>
<protein>
    <submittedName>
        <fullName evidence="1">Uncharacterized protein</fullName>
    </submittedName>
</protein>